<sequence length="82" mass="8995">MKTAQASPQTISSPINKVMKIENSKALPPEEVPVASNSGNPQFHRLSAQTNSRDVSRIRLNEPIAHVERFLVPCLTQVTNSS</sequence>
<reference evidence="3" key="1">
    <citation type="submission" date="2022-11" db="UniProtKB">
        <authorList>
            <consortium name="WormBaseParasite"/>
        </authorList>
    </citation>
    <scope>IDENTIFICATION</scope>
</reference>
<dbReference type="Proteomes" id="UP000887565">
    <property type="component" value="Unplaced"/>
</dbReference>
<feature type="compositionally biased region" description="Polar residues" evidence="1">
    <location>
        <begin position="35"/>
        <end position="53"/>
    </location>
</feature>
<organism evidence="2 3">
    <name type="scientific">Romanomermis culicivorax</name>
    <name type="common">Nematode worm</name>
    <dbReference type="NCBI Taxonomy" id="13658"/>
    <lineage>
        <taxon>Eukaryota</taxon>
        <taxon>Metazoa</taxon>
        <taxon>Ecdysozoa</taxon>
        <taxon>Nematoda</taxon>
        <taxon>Enoplea</taxon>
        <taxon>Dorylaimia</taxon>
        <taxon>Mermithida</taxon>
        <taxon>Mermithoidea</taxon>
        <taxon>Mermithidae</taxon>
        <taxon>Romanomermis</taxon>
    </lineage>
</organism>
<evidence type="ECO:0000313" key="3">
    <source>
        <dbReference type="WBParaSite" id="nRc.2.0.1.t02397-RA"/>
    </source>
</evidence>
<name>A0A915HM35_ROMCU</name>
<dbReference type="AlphaFoldDB" id="A0A915HM35"/>
<feature type="region of interest" description="Disordered" evidence="1">
    <location>
        <begin position="1"/>
        <end position="54"/>
    </location>
</feature>
<keyword evidence="2" id="KW-1185">Reference proteome</keyword>
<feature type="compositionally biased region" description="Polar residues" evidence="1">
    <location>
        <begin position="1"/>
        <end position="15"/>
    </location>
</feature>
<dbReference type="WBParaSite" id="nRc.2.0.1.t02397-RA">
    <property type="protein sequence ID" value="nRc.2.0.1.t02397-RA"/>
    <property type="gene ID" value="nRc.2.0.1.g02397"/>
</dbReference>
<accession>A0A915HM35</accession>
<evidence type="ECO:0000256" key="1">
    <source>
        <dbReference type="SAM" id="MobiDB-lite"/>
    </source>
</evidence>
<evidence type="ECO:0000313" key="2">
    <source>
        <dbReference type="Proteomes" id="UP000887565"/>
    </source>
</evidence>
<protein>
    <submittedName>
        <fullName evidence="3">Uncharacterized protein</fullName>
    </submittedName>
</protein>
<proteinExistence type="predicted"/>